<feature type="region of interest" description="Disordered" evidence="1">
    <location>
        <begin position="1236"/>
        <end position="1393"/>
    </location>
</feature>
<feature type="compositionally biased region" description="Acidic residues" evidence="1">
    <location>
        <begin position="920"/>
        <end position="929"/>
    </location>
</feature>
<feature type="compositionally biased region" description="Basic and acidic residues" evidence="1">
    <location>
        <begin position="1066"/>
        <end position="1075"/>
    </location>
</feature>
<accession>A0ABQ9E319</accession>
<dbReference type="PANTHER" id="PTHR13843:SF12">
    <property type="entry name" value="ATPASE F1_V1_A1 COMPLEX ALPHA_BETA SUBUNIT NUCLEOTIDE-BINDING DOMAIN-CONTAINING PROTEIN"/>
    <property type="match status" value="1"/>
</dbReference>
<keyword evidence="5" id="KW-1185">Reference proteome</keyword>
<feature type="region of interest" description="Disordered" evidence="1">
    <location>
        <begin position="374"/>
        <end position="629"/>
    </location>
</feature>
<feature type="compositionally biased region" description="Pro residues" evidence="1">
    <location>
        <begin position="508"/>
        <end position="524"/>
    </location>
</feature>
<dbReference type="InterPro" id="IPR026074">
    <property type="entry name" value="MAP1"/>
</dbReference>
<feature type="domain" description="Microtubule-associated protein 1A/B/S-like MBL-like" evidence="3">
    <location>
        <begin position="120"/>
        <end position="378"/>
    </location>
</feature>
<evidence type="ECO:0008006" key="6">
    <source>
        <dbReference type="Google" id="ProtNLM"/>
    </source>
</evidence>
<protein>
    <recommendedName>
        <fullName evidence="6">Microtubule-associated protein futsch</fullName>
    </recommendedName>
</protein>
<dbReference type="InterPro" id="IPR056617">
    <property type="entry name" value="MAP1B/S_N"/>
</dbReference>
<dbReference type="Pfam" id="PF23415">
    <property type="entry name" value="MAPB1_N"/>
    <property type="match status" value="1"/>
</dbReference>
<feature type="compositionally biased region" description="Acidic residues" evidence="1">
    <location>
        <begin position="1114"/>
        <end position="1149"/>
    </location>
</feature>
<feature type="compositionally biased region" description="Acidic residues" evidence="1">
    <location>
        <begin position="746"/>
        <end position="769"/>
    </location>
</feature>
<dbReference type="Pfam" id="PF25281">
    <property type="entry name" value="MBL_MAP1B"/>
    <property type="match status" value="1"/>
</dbReference>
<evidence type="ECO:0000259" key="2">
    <source>
        <dbReference type="Pfam" id="PF23415"/>
    </source>
</evidence>
<dbReference type="EMBL" id="JARBDR010000920">
    <property type="protein sequence ID" value="KAJ8299838.1"/>
    <property type="molecule type" value="Genomic_DNA"/>
</dbReference>
<sequence>MYSKGSRNFLSSSSIIRHLIYAGQYFGGNGSWILQDGTFSVANLSHMFKISEEDIKIQNGCKFTIFCSGEGEWKSSAIAKFSGCKNWEVEVNPAEKFTFASGVLQFTAYVSNFLRTKTVDELLRTSDVVGNIRFSKPTLYIFPGAEGDSSLFGISGFNLLVNGGFKRRSCFWDFCRHLDRIDAVLMTHLGTDNVFGVSSMLQRKNLEDIHPEIGYIYLNADSKTLHSSVGKESSLSVSLADEGNKIIEMSKQLGLVPHPCTRNGTSKDLHPINLYHKVGHGSLDMYILNPVTDSKELKDFYQQWNKQVADFGSLQNVSLPNMLSVCSLLVWKPANPTEKICRIFFTGNAPQHKVLEGLDKIKQLDILKHANCTGQSLQQSKGTAKKGTTSSARPASARTEKTPRPASSTIQKKPETKETARTVKQKPPVQKSTKTSKEDENKQKAEDKTAKTKTTSHAKLSPAKAAKTPTPKKTSPVEKAIAIVNSSPEKAVKEEAKTEKPKQEETPPTAPPPEPVVKPQPEPPAVSKADDLLSFEEEKVAAAVKAAEEALQQSFGEPAKTSDEKSESPEPLPDPSHYNAGNAPKEPTEIIPQEQFHSSVPDPFGLQNQKLDSVMTNGGSNADQMYGFEENHVDDSENVIPESLPEPVAYSTHEPDIIPETDTFKEQSMPDSMMASSMIQQEPDVIQSAQNESDLSSADSALVTSPKDEELKSFEEEEAAINEVNDEITAEEKVVCENVVNGVLDNLDDDGIMYDDDEEADEVGDELEKDAETEKDVTACSSSMPVEEQKDDLLPEKTEKQEQEDTATEMPVSEKGKQREDLECVEPPLSEQKDLNVESAETELFEKQEQEDVDLDSPVSETQEPEIEETESAKMDLSPAEVADIQDKSPMVEKQEQEMTDEPEETESEQAELGVKEEIQEQETLEETESERTDPFVTPEVENKDSISLDKQADMLPDEAEQRVDVTDNVESKEDEEQDDDEDDELSSDGGDSQTGCQRDSLSPEPDIIETSVKRESPQFDQEDVIKPANVVNVEQTPEDTGSENVCESKEAANSKAEEEEEEEEELKKYEKQIEEEIQNMAEANGDHLESSNIPEAFEKDETPDPKDIFESQQDAENEEDEKQDDHAEEDLGEEDVEEMDEEGEECTETLDTSPDSDIVIDHQTGASYNPFGDVKQAAYNPFEGLDQGVEKPESQECGFTQTNGNEQFLQEQGVYKYDSGKERAPQMYGIGFGMEKDTEQMDDGSLEGQTFYRKGMVPESDQDPQAPGSAGPWDPETEWGKPMGLPSPAPPPEEGKSSAAAKTSPKSKTTTKTTTAKTPDSARTNTKKGPPASKPTENKTKSSLNTSRTEPRSSPAKRPASAAVGEPKTKTTTSRRPATTTGNSRSSPLVTKMPPLPPFTAFYVDLTYIPTHGDTQYSNIDFFKRIRARYYVISSLSPNVKTLDALLDAKETWEDKELQVTIIPTYDHELLRHWMGLNKDRLSILNVDLAPSANRCTIQLQDHETSCSAYRLEF</sequence>
<feature type="compositionally biased region" description="Basic and acidic residues" evidence="1">
    <location>
        <begin position="787"/>
        <end position="803"/>
    </location>
</feature>
<feature type="compositionally biased region" description="Polar residues" evidence="1">
    <location>
        <begin position="374"/>
        <end position="393"/>
    </location>
</feature>
<proteinExistence type="predicted"/>
<feature type="compositionally biased region" description="Low complexity" evidence="1">
    <location>
        <begin position="1353"/>
        <end position="1364"/>
    </location>
</feature>
<feature type="compositionally biased region" description="Basic and acidic residues" evidence="1">
    <location>
        <begin position="435"/>
        <end position="450"/>
    </location>
</feature>
<dbReference type="PANTHER" id="PTHR13843">
    <property type="entry name" value="MICROTUBULE-ASSOCIATED PROTEIN"/>
    <property type="match status" value="1"/>
</dbReference>
<feature type="compositionally biased region" description="Low complexity" evidence="1">
    <location>
        <begin position="452"/>
        <end position="474"/>
    </location>
</feature>
<feature type="domain" description="Microtubule-associated protein 1B/S N-terminal" evidence="2">
    <location>
        <begin position="7"/>
        <end position="112"/>
    </location>
</feature>
<comment type="caution">
    <text evidence="4">The sequence shown here is derived from an EMBL/GenBank/DDBJ whole genome shotgun (WGS) entry which is preliminary data.</text>
</comment>
<evidence type="ECO:0000259" key="3">
    <source>
        <dbReference type="Pfam" id="PF25281"/>
    </source>
</evidence>
<evidence type="ECO:0000256" key="1">
    <source>
        <dbReference type="SAM" id="MobiDB-lite"/>
    </source>
</evidence>
<evidence type="ECO:0000313" key="5">
    <source>
        <dbReference type="Proteomes" id="UP001217089"/>
    </source>
</evidence>
<feature type="compositionally biased region" description="Low complexity" evidence="1">
    <location>
        <begin position="1371"/>
        <end position="1382"/>
    </location>
</feature>
<name>A0ABQ9E319_TEGGR</name>
<evidence type="ECO:0000313" key="4">
    <source>
        <dbReference type="EMBL" id="KAJ8299838.1"/>
    </source>
</evidence>
<feature type="compositionally biased region" description="Basic and acidic residues" evidence="1">
    <location>
        <begin position="812"/>
        <end position="822"/>
    </location>
</feature>
<feature type="compositionally biased region" description="Polar residues" evidence="1">
    <location>
        <begin position="687"/>
        <end position="703"/>
    </location>
</feature>
<dbReference type="Proteomes" id="UP001217089">
    <property type="component" value="Unassembled WGS sequence"/>
</dbReference>
<feature type="compositionally biased region" description="Low complexity" evidence="1">
    <location>
        <begin position="1298"/>
        <end position="1320"/>
    </location>
</feature>
<gene>
    <name evidence="4" type="ORF">KUTeg_022585</name>
</gene>
<feature type="compositionally biased region" description="Basic and acidic residues" evidence="1">
    <location>
        <begin position="412"/>
        <end position="421"/>
    </location>
</feature>
<feature type="compositionally biased region" description="Basic and acidic residues" evidence="1">
    <location>
        <begin position="960"/>
        <end position="972"/>
    </location>
</feature>
<feature type="compositionally biased region" description="Acidic residues" evidence="1">
    <location>
        <begin position="973"/>
        <end position="987"/>
    </location>
</feature>
<feature type="compositionally biased region" description="Acidic residues" evidence="1">
    <location>
        <begin position="898"/>
        <end position="910"/>
    </location>
</feature>
<reference evidence="4 5" key="1">
    <citation type="submission" date="2022-12" db="EMBL/GenBank/DDBJ databases">
        <title>Chromosome-level genome of Tegillarca granosa.</title>
        <authorList>
            <person name="Kim J."/>
        </authorList>
    </citation>
    <scope>NUCLEOTIDE SEQUENCE [LARGE SCALE GENOMIC DNA]</scope>
    <source>
        <strain evidence="4">Teg-2019</strain>
        <tissue evidence="4">Adductor muscle</tissue>
    </source>
</reference>
<feature type="compositionally biased region" description="Basic and acidic residues" evidence="1">
    <location>
        <begin position="528"/>
        <end position="540"/>
    </location>
</feature>
<feature type="compositionally biased region" description="Basic and acidic residues" evidence="1">
    <location>
        <begin position="941"/>
        <end position="953"/>
    </location>
</feature>
<feature type="region of interest" description="Disordered" evidence="1">
    <location>
        <begin position="744"/>
        <end position="1173"/>
    </location>
</feature>
<feature type="region of interest" description="Disordered" evidence="1">
    <location>
        <begin position="686"/>
        <end position="714"/>
    </location>
</feature>
<feature type="compositionally biased region" description="Basic and acidic residues" evidence="1">
    <location>
        <begin position="885"/>
        <end position="897"/>
    </location>
</feature>
<feature type="compositionally biased region" description="Basic and acidic residues" evidence="1">
    <location>
        <begin position="490"/>
        <end position="505"/>
    </location>
</feature>
<feature type="compositionally biased region" description="Basic and acidic residues" evidence="1">
    <location>
        <begin position="1097"/>
        <end position="1110"/>
    </location>
</feature>
<feature type="compositionally biased region" description="Basic and acidic residues" evidence="1">
    <location>
        <begin position="1047"/>
        <end position="1057"/>
    </location>
</feature>
<dbReference type="InterPro" id="IPR057480">
    <property type="entry name" value="MAP1A/B/S-like_MBL"/>
</dbReference>
<organism evidence="4 5">
    <name type="scientific">Tegillarca granosa</name>
    <name type="common">Malaysian cockle</name>
    <name type="synonym">Anadara granosa</name>
    <dbReference type="NCBI Taxonomy" id="220873"/>
    <lineage>
        <taxon>Eukaryota</taxon>
        <taxon>Metazoa</taxon>
        <taxon>Spiralia</taxon>
        <taxon>Lophotrochozoa</taxon>
        <taxon>Mollusca</taxon>
        <taxon>Bivalvia</taxon>
        <taxon>Autobranchia</taxon>
        <taxon>Pteriomorphia</taxon>
        <taxon>Arcoida</taxon>
        <taxon>Arcoidea</taxon>
        <taxon>Arcidae</taxon>
        <taxon>Tegillarca</taxon>
    </lineage>
</organism>
<feature type="compositionally biased region" description="Polar residues" evidence="1">
    <location>
        <begin position="606"/>
        <end position="623"/>
    </location>
</feature>